<evidence type="ECO:0000256" key="1">
    <source>
        <dbReference type="SAM" id="MobiDB-lite"/>
    </source>
</evidence>
<dbReference type="AlphaFoldDB" id="A0AAV4QZ94"/>
<organism evidence="2 3">
    <name type="scientific">Caerostris extrusa</name>
    <name type="common">Bark spider</name>
    <name type="synonym">Caerostris bankana</name>
    <dbReference type="NCBI Taxonomy" id="172846"/>
    <lineage>
        <taxon>Eukaryota</taxon>
        <taxon>Metazoa</taxon>
        <taxon>Ecdysozoa</taxon>
        <taxon>Arthropoda</taxon>
        <taxon>Chelicerata</taxon>
        <taxon>Arachnida</taxon>
        <taxon>Araneae</taxon>
        <taxon>Araneomorphae</taxon>
        <taxon>Entelegynae</taxon>
        <taxon>Araneoidea</taxon>
        <taxon>Araneidae</taxon>
        <taxon>Caerostris</taxon>
    </lineage>
</organism>
<evidence type="ECO:0000313" key="2">
    <source>
        <dbReference type="EMBL" id="GIY15353.1"/>
    </source>
</evidence>
<feature type="region of interest" description="Disordered" evidence="1">
    <location>
        <begin position="1"/>
        <end position="52"/>
    </location>
</feature>
<protein>
    <submittedName>
        <fullName evidence="2">Uncharacterized protein</fullName>
    </submittedName>
</protein>
<dbReference type="EMBL" id="BPLR01007224">
    <property type="protein sequence ID" value="GIY15353.1"/>
    <property type="molecule type" value="Genomic_DNA"/>
</dbReference>
<reference evidence="2 3" key="1">
    <citation type="submission" date="2021-06" db="EMBL/GenBank/DDBJ databases">
        <title>Caerostris extrusa draft genome.</title>
        <authorList>
            <person name="Kono N."/>
            <person name="Arakawa K."/>
        </authorList>
    </citation>
    <scope>NUCLEOTIDE SEQUENCE [LARGE SCALE GENOMIC DNA]</scope>
</reference>
<accession>A0AAV4QZ94</accession>
<sequence>MANPRSTSTLESKYDEFKDPAQTNPTKEQLPPRQEKGPDRGPPTPPTQAAHPLGGIFLQYLVKSWLNLLNKKKEAV</sequence>
<proteinExistence type="predicted"/>
<feature type="compositionally biased region" description="Polar residues" evidence="1">
    <location>
        <begin position="1"/>
        <end position="11"/>
    </location>
</feature>
<dbReference type="Proteomes" id="UP001054945">
    <property type="component" value="Unassembled WGS sequence"/>
</dbReference>
<name>A0AAV4QZ94_CAEEX</name>
<gene>
    <name evidence="2" type="ORF">CEXT_214041</name>
</gene>
<comment type="caution">
    <text evidence="2">The sequence shown here is derived from an EMBL/GenBank/DDBJ whole genome shotgun (WGS) entry which is preliminary data.</text>
</comment>
<evidence type="ECO:0000313" key="3">
    <source>
        <dbReference type="Proteomes" id="UP001054945"/>
    </source>
</evidence>
<keyword evidence="3" id="KW-1185">Reference proteome</keyword>